<dbReference type="GO" id="GO:0043456">
    <property type="term" value="P:regulation of pentose-phosphate shunt"/>
    <property type="evidence" value="ECO:0007669"/>
    <property type="project" value="TreeGrafter"/>
</dbReference>
<accession>A0AA40EEV8</accession>
<dbReference type="GO" id="GO:0004331">
    <property type="term" value="F:fructose-2,6-bisphosphate 2-phosphatase activity"/>
    <property type="evidence" value="ECO:0007669"/>
    <property type="project" value="TreeGrafter"/>
</dbReference>
<keyword evidence="4" id="KW-1185">Reference proteome</keyword>
<dbReference type="Proteomes" id="UP001172159">
    <property type="component" value="Unassembled WGS sequence"/>
</dbReference>
<evidence type="ECO:0000313" key="4">
    <source>
        <dbReference type="Proteomes" id="UP001172159"/>
    </source>
</evidence>
<dbReference type="InterPro" id="IPR001345">
    <property type="entry name" value="PG/BPGM_mutase_AS"/>
</dbReference>
<dbReference type="InterPro" id="IPR029033">
    <property type="entry name" value="His_PPase_superfam"/>
</dbReference>
<dbReference type="EMBL" id="JAUKTV010000005">
    <property type="protein sequence ID" value="KAK0737315.1"/>
    <property type="molecule type" value="Genomic_DNA"/>
</dbReference>
<dbReference type="AlphaFoldDB" id="A0AA40EEV8"/>
<comment type="caution">
    <text evidence="3">The sequence shown here is derived from an EMBL/GenBank/DDBJ whole genome shotgun (WGS) entry which is preliminary data.</text>
</comment>
<dbReference type="GO" id="GO:0005829">
    <property type="term" value="C:cytosol"/>
    <property type="evidence" value="ECO:0007669"/>
    <property type="project" value="TreeGrafter"/>
</dbReference>
<dbReference type="SMART" id="SM00855">
    <property type="entry name" value="PGAM"/>
    <property type="match status" value="1"/>
</dbReference>
<dbReference type="PROSITE" id="PS00175">
    <property type="entry name" value="PG_MUTASE"/>
    <property type="match status" value="1"/>
</dbReference>
<reference evidence="3" key="1">
    <citation type="submission" date="2023-06" db="EMBL/GenBank/DDBJ databases">
        <title>Genome-scale phylogeny and comparative genomics of the fungal order Sordariales.</title>
        <authorList>
            <consortium name="Lawrence Berkeley National Laboratory"/>
            <person name="Hensen N."/>
            <person name="Bonometti L."/>
            <person name="Westerberg I."/>
            <person name="Brannstrom I.O."/>
            <person name="Guillou S."/>
            <person name="Cros-Aarteil S."/>
            <person name="Calhoun S."/>
            <person name="Haridas S."/>
            <person name="Kuo A."/>
            <person name="Mondo S."/>
            <person name="Pangilinan J."/>
            <person name="Riley R."/>
            <person name="Labutti K."/>
            <person name="Andreopoulos B."/>
            <person name="Lipzen A."/>
            <person name="Chen C."/>
            <person name="Yanf M."/>
            <person name="Daum C."/>
            <person name="Ng V."/>
            <person name="Clum A."/>
            <person name="Steindorff A."/>
            <person name="Ohm R."/>
            <person name="Martin F."/>
            <person name="Silar P."/>
            <person name="Natvig D."/>
            <person name="Lalanne C."/>
            <person name="Gautier V."/>
            <person name="Ament-Velasquez S.L."/>
            <person name="Kruys A."/>
            <person name="Hutchinson M.I."/>
            <person name="Powell A.J."/>
            <person name="Barry K."/>
            <person name="Miller A.N."/>
            <person name="Grigoriev I.V."/>
            <person name="Debuchy R."/>
            <person name="Gladieux P."/>
            <person name="Thoren M.H."/>
            <person name="Johannesson H."/>
        </authorList>
    </citation>
    <scope>NUCLEOTIDE SEQUENCE</scope>
    <source>
        <strain evidence="3">CBS 540.89</strain>
    </source>
</reference>
<keyword evidence="1" id="KW-0378">Hydrolase</keyword>
<evidence type="ECO:0000256" key="1">
    <source>
        <dbReference type="ARBA" id="ARBA00022801"/>
    </source>
</evidence>
<dbReference type="Pfam" id="PF00300">
    <property type="entry name" value="His_Phos_1"/>
    <property type="match status" value="1"/>
</dbReference>
<gene>
    <name evidence="3" type="ORF">B0T21DRAFT_287832</name>
</gene>
<evidence type="ECO:0000313" key="3">
    <source>
        <dbReference type="EMBL" id="KAK0737315.1"/>
    </source>
</evidence>
<proteinExistence type="predicted"/>
<dbReference type="InterPro" id="IPR051695">
    <property type="entry name" value="Phosphoglycerate_Mutase"/>
</dbReference>
<feature type="binding site" evidence="2">
    <location>
        <position position="58"/>
    </location>
    <ligand>
        <name>substrate</name>
    </ligand>
</feature>
<dbReference type="InterPro" id="IPR013078">
    <property type="entry name" value="His_Pase_superF_clade-1"/>
</dbReference>
<name>A0AA40EEV8_9PEZI</name>
<dbReference type="PANTHER" id="PTHR46517">
    <property type="entry name" value="FRUCTOSE-2,6-BISPHOSPHATASE TIGAR"/>
    <property type="match status" value="1"/>
</dbReference>
<feature type="binding site" evidence="2">
    <location>
        <begin position="7"/>
        <end position="14"/>
    </location>
    <ligand>
        <name>substrate</name>
    </ligand>
</feature>
<protein>
    <submittedName>
        <fullName evidence="3">Histidine phosphatase superfamily</fullName>
    </submittedName>
</protein>
<evidence type="ECO:0000256" key="2">
    <source>
        <dbReference type="PIRSR" id="PIRSR613078-2"/>
    </source>
</evidence>
<dbReference type="Gene3D" id="3.40.50.1240">
    <property type="entry name" value="Phosphoglycerate mutase-like"/>
    <property type="match status" value="1"/>
</dbReference>
<dbReference type="CDD" id="cd07067">
    <property type="entry name" value="HP_PGM_like"/>
    <property type="match status" value="1"/>
</dbReference>
<dbReference type="PANTHER" id="PTHR46517:SF1">
    <property type="entry name" value="FRUCTOSE-2,6-BISPHOSPHATASE TIGAR"/>
    <property type="match status" value="1"/>
</dbReference>
<sequence length="290" mass="31801">MRLFLVRHGETVDNVAGLYAGIRDSPLTAHGVLQARRLGEYLAKNHRVTHVFSSDLQRAVDTAVKVVDAQLFRRTKQDGNNGDVPDSTDQLKPLQLRDLRERDFRSAEGKKFGTPHGDAETHEEMRLRAASFVQGHLVPLLTTEEADAIVVVIAHGLILNSLFRVLQARFGTEPRGSEMAAAWSNTGYLEAVVKATAADKAGSTAEASGDRKTKQPQFTLTVVGVNVLCHLEGLKKTRGGIGSAQFDKRQRTMDSFFGPASKKPRVDREETSSQTCTESIHVEKLCPTAI</sequence>
<dbReference type="GO" id="GO:0045820">
    <property type="term" value="P:negative regulation of glycolytic process"/>
    <property type="evidence" value="ECO:0007669"/>
    <property type="project" value="TreeGrafter"/>
</dbReference>
<organism evidence="3 4">
    <name type="scientific">Apiosordaria backusii</name>
    <dbReference type="NCBI Taxonomy" id="314023"/>
    <lineage>
        <taxon>Eukaryota</taxon>
        <taxon>Fungi</taxon>
        <taxon>Dikarya</taxon>
        <taxon>Ascomycota</taxon>
        <taxon>Pezizomycotina</taxon>
        <taxon>Sordariomycetes</taxon>
        <taxon>Sordariomycetidae</taxon>
        <taxon>Sordariales</taxon>
        <taxon>Lasiosphaeriaceae</taxon>
        <taxon>Apiosordaria</taxon>
    </lineage>
</organism>
<dbReference type="SUPFAM" id="SSF53254">
    <property type="entry name" value="Phosphoglycerate mutase-like"/>
    <property type="match status" value="1"/>
</dbReference>